<evidence type="ECO:0000256" key="2">
    <source>
        <dbReference type="ARBA" id="ARBA00022801"/>
    </source>
</evidence>
<evidence type="ECO:0000256" key="3">
    <source>
        <dbReference type="ARBA" id="ARBA00022806"/>
    </source>
</evidence>
<keyword evidence="7" id="KW-1185">Reference proteome</keyword>
<keyword evidence="4" id="KW-0067">ATP-binding</keyword>
<comment type="caution">
    <text evidence="6">The sequence shown here is derived from an EMBL/GenBank/DDBJ whole genome shotgun (WGS) entry which is preliminary data.</text>
</comment>
<evidence type="ECO:0000313" key="7">
    <source>
        <dbReference type="Proteomes" id="UP000051950"/>
    </source>
</evidence>
<organism evidence="6 7">
    <name type="scientific">Pedobacter ginsenosidimutans</name>
    <dbReference type="NCBI Taxonomy" id="687842"/>
    <lineage>
        <taxon>Bacteria</taxon>
        <taxon>Pseudomonadati</taxon>
        <taxon>Bacteroidota</taxon>
        <taxon>Sphingobacteriia</taxon>
        <taxon>Sphingobacteriales</taxon>
        <taxon>Sphingobacteriaceae</taxon>
        <taxon>Pedobacter</taxon>
    </lineage>
</organism>
<dbReference type="InterPro" id="IPR050534">
    <property type="entry name" value="Coronavir_polyprotein_1ab"/>
</dbReference>
<dbReference type="Proteomes" id="UP000051950">
    <property type="component" value="Unassembled WGS sequence"/>
</dbReference>
<reference evidence="6 7" key="1">
    <citation type="submission" date="2015-11" db="EMBL/GenBank/DDBJ databases">
        <title>Sequence of Pedobacter ginsenosidimutans.</title>
        <authorList>
            <person name="Carson E."/>
            <person name="Keyser V."/>
            <person name="Newman J."/>
            <person name="Miller J."/>
        </authorList>
    </citation>
    <scope>NUCLEOTIDE SEQUENCE [LARGE SCALE GENOMIC DNA]</scope>
    <source>
        <strain evidence="6 7">KACC 14530</strain>
    </source>
</reference>
<evidence type="ECO:0000256" key="1">
    <source>
        <dbReference type="ARBA" id="ARBA00022741"/>
    </source>
</evidence>
<name>A0A0T5VN88_9SPHI</name>
<dbReference type="STRING" id="687842.ASU31_15880"/>
<dbReference type="GO" id="GO:0016787">
    <property type="term" value="F:hydrolase activity"/>
    <property type="evidence" value="ECO:0007669"/>
    <property type="project" value="UniProtKB-KW"/>
</dbReference>
<dbReference type="Gene3D" id="3.40.50.300">
    <property type="entry name" value="P-loop containing nucleotide triphosphate hydrolases"/>
    <property type="match status" value="1"/>
</dbReference>
<keyword evidence="1" id="KW-0547">Nucleotide-binding</keyword>
<dbReference type="CDD" id="cd18808">
    <property type="entry name" value="SF1_C_Upf1"/>
    <property type="match status" value="1"/>
</dbReference>
<dbReference type="InterPro" id="IPR027417">
    <property type="entry name" value="P-loop_NTPase"/>
</dbReference>
<dbReference type="PANTHER" id="PTHR43788:SF8">
    <property type="entry name" value="DNA-BINDING PROTEIN SMUBP-2"/>
    <property type="match status" value="1"/>
</dbReference>
<keyword evidence="2" id="KW-0378">Hydrolase</keyword>
<dbReference type="EMBL" id="LMZQ01000012">
    <property type="protein sequence ID" value="KRT15151.1"/>
    <property type="molecule type" value="Genomic_DNA"/>
</dbReference>
<dbReference type="Pfam" id="PF13087">
    <property type="entry name" value="AAA_12"/>
    <property type="match status" value="1"/>
</dbReference>
<accession>A0A0T5VN88</accession>
<proteinExistence type="predicted"/>
<evidence type="ECO:0000259" key="5">
    <source>
        <dbReference type="Pfam" id="PF13087"/>
    </source>
</evidence>
<dbReference type="AlphaFoldDB" id="A0A0T5VN88"/>
<keyword evidence="3" id="KW-0347">Helicase</keyword>
<gene>
    <name evidence="6" type="ORF">ASU31_15880</name>
</gene>
<dbReference type="GO" id="GO:0043139">
    <property type="term" value="F:5'-3' DNA helicase activity"/>
    <property type="evidence" value="ECO:0007669"/>
    <property type="project" value="TreeGrafter"/>
</dbReference>
<dbReference type="OrthoDB" id="9757917at2"/>
<evidence type="ECO:0000313" key="6">
    <source>
        <dbReference type="EMBL" id="KRT15151.1"/>
    </source>
</evidence>
<dbReference type="InterPro" id="IPR041679">
    <property type="entry name" value="DNA2/NAM7-like_C"/>
</dbReference>
<protein>
    <recommendedName>
        <fullName evidence="5">DNA2/NAM7 helicase-like C-terminal domain-containing protein</fullName>
    </recommendedName>
</protein>
<evidence type="ECO:0000256" key="4">
    <source>
        <dbReference type="ARBA" id="ARBA00022840"/>
    </source>
</evidence>
<sequence>MRTAWPETACQFGAKRRVSLNAKRAYTFAEIPNQTSIADLQTKGFLSSANSIMQLAQKTTPYQLYPEMERGMMLTEHRRCFDEIIEYCNRLAYHGFLEPKKGSAKGIPFAAMQFQPVDGISTVRGGSSRANPDEAFAIAQWILANQQQLLDHYQRGEKASAANEKRPEKKLSIADIIGVITPFTGQKYELTLALRRVGINLSGLTIGTVHVLQGAERPVILFSATYGTNDMGKSYFYDRGVNMLNVAVSRAKDAFILFGCKEILSQNAKTPSGQLYRYINGL</sequence>
<dbReference type="GO" id="GO:0005524">
    <property type="term" value="F:ATP binding"/>
    <property type="evidence" value="ECO:0007669"/>
    <property type="project" value="UniProtKB-KW"/>
</dbReference>
<dbReference type="SUPFAM" id="SSF52540">
    <property type="entry name" value="P-loop containing nucleoside triphosphate hydrolases"/>
    <property type="match status" value="1"/>
</dbReference>
<dbReference type="PANTHER" id="PTHR43788">
    <property type="entry name" value="DNA2/NAM7 HELICASE FAMILY MEMBER"/>
    <property type="match status" value="1"/>
</dbReference>
<dbReference type="RefSeq" id="WP_057933257.1">
    <property type="nucleotide sequence ID" value="NZ_LMZQ01000012.1"/>
</dbReference>
<dbReference type="InterPro" id="IPR047187">
    <property type="entry name" value="SF1_C_Upf1"/>
</dbReference>
<feature type="domain" description="DNA2/NAM7 helicase-like C-terminal" evidence="5">
    <location>
        <begin position="69"/>
        <end position="261"/>
    </location>
</feature>